<protein>
    <recommendedName>
        <fullName evidence="1">C-type lectin domain-containing protein</fullName>
    </recommendedName>
</protein>
<sequence>MPESRQFGSQISIQFTDLWCSIFTLNPSLAEDDLEYGLCPKDLISYYNVEQTVRPHTEICYMRKDLFDGIKYLKSLCIIRGLYTYEELRKICADNNMNAFIIDDAIVETHFFDATTYLLRAYRGGVVWINGKRSDDQWNVFNLDQTIAGPLFEDISWANKYTSGDCLKFSSIHGPYQALPASCNDRHWGVCEHHKRTEYPTDLDVSHCRNKKALYVDGQYIKSMCIIETGDTYDEARQRCARHGMNLFIIDSAELELVFHQSTTQFLSPYPNGAVWINGMRDEDSHQWMVYNQNRKPKGTLFDGLDWIANGEKSGNCLTYAGKNGLYKSMGYPCDTRHWVVCEYDD</sequence>
<dbReference type="AlphaFoldDB" id="A0A9N9WLN1"/>
<evidence type="ECO:0000313" key="2">
    <source>
        <dbReference type="EMBL" id="CAG9797631.1"/>
    </source>
</evidence>
<evidence type="ECO:0000259" key="1">
    <source>
        <dbReference type="PROSITE" id="PS50041"/>
    </source>
</evidence>
<name>A0A9N9WLN1_9DIPT</name>
<reference evidence="2" key="1">
    <citation type="submission" date="2022-01" db="EMBL/GenBank/DDBJ databases">
        <authorList>
            <person name="King R."/>
        </authorList>
    </citation>
    <scope>NUCLEOTIDE SEQUENCE</scope>
</reference>
<dbReference type="SUPFAM" id="SSF56436">
    <property type="entry name" value="C-type lectin-like"/>
    <property type="match status" value="2"/>
</dbReference>
<proteinExistence type="predicted"/>
<dbReference type="EMBL" id="OU895877">
    <property type="protein sequence ID" value="CAG9797631.1"/>
    <property type="molecule type" value="Genomic_DNA"/>
</dbReference>
<dbReference type="SMART" id="SM00034">
    <property type="entry name" value="CLECT"/>
    <property type="match status" value="1"/>
</dbReference>
<dbReference type="InterPro" id="IPR016187">
    <property type="entry name" value="CTDL_fold"/>
</dbReference>
<dbReference type="Pfam" id="PF00059">
    <property type="entry name" value="Lectin_C"/>
    <property type="match status" value="1"/>
</dbReference>
<organism evidence="2 3">
    <name type="scientific">Chironomus riparius</name>
    <dbReference type="NCBI Taxonomy" id="315576"/>
    <lineage>
        <taxon>Eukaryota</taxon>
        <taxon>Metazoa</taxon>
        <taxon>Ecdysozoa</taxon>
        <taxon>Arthropoda</taxon>
        <taxon>Hexapoda</taxon>
        <taxon>Insecta</taxon>
        <taxon>Pterygota</taxon>
        <taxon>Neoptera</taxon>
        <taxon>Endopterygota</taxon>
        <taxon>Diptera</taxon>
        <taxon>Nematocera</taxon>
        <taxon>Chironomoidea</taxon>
        <taxon>Chironomidae</taxon>
        <taxon>Chironominae</taxon>
        <taxon>Chironomus</taxon>
    </lineage>
</organism>
<keyword evidence="3" id="KW-1185">Reference proteome</keyword>
<dbReference type="OrthoDB" id="6020543at2759"/>
<feature type="domain" description="C-type lectin" evidence="1">
    <location>
        <begin position="221"/>
        <end position="343"/>
    </location>
</feature>
<dbReference type="Proteomes" id="UP001153620">
    <property type="component" value="Chromosome 1"/>
</dbReference>
<dbReference type="InterPro" id="IPR016186">
    <property type="entry name" value="C-type_lectin-like/link_sf"/>
</dbReference>
<dbReference type="CDD" id="cd00037">
    <property type="entry name" value="CLECT"/>
    <property type="match status" value="1"/>
</dbReference>
<dbReference type="PROSITE" id="PS50041">
    <property type="entry name" value="C_TYPE_LECTIN_2"/>
    <property type="match status" value="1"/>
</dbReference>
<evidence type="ECO:0000313" key="3">
    <source>
        <dbReference type="Proteomes" id="UP001153620"/>
    </source>
</evidence>
<gene>
    <name evidence="2" type="ORF">CHIRRI_LOCUS620</name>
</gene>
<dbReference type="InterPro" id="IPR001304">
    <property type="entry name" value="C-type_lectin-like"/>
</dbReference>
<dbReference type="Gene3D" id="3.10.100.10">
    <property type="entry name" value="Mannose-Binding Protein A, subunit A"/>
    <property type="match status" value="1"/>
</dbReference>
<reference evidence="2" key="2">
    <citation type="submission" date="2022-10" db="EMBL/GenBank/DDBJ databases">
        <authorList>
            <consortium name="ENA_rothamsted_submissions"/>
            <consortium name="culmorum"/>
            <person name="King R."/>
        </authorList>
    </citation>
    <scope>NUCLEOTIDE SEQUENCE</scope>
</reference>
<accession>A0A9N9WLN1</accession>